<keyword evidence="7 11" id="KW-0067">ATP-binding</keyword>
<dbReference type="PROSITE" id="PS51192">
    <property type="entry name" value="HELICASE_ATP_BIND_1"/>
    <property type="match status" value="1"/>
</dbReference>
<dbReference type="GO" id="GO:0005524">
    <property type="term" value="F:ATP binding"/>
    <property type="evidence" value="ECO:0007669"/>
    <property type="project" value="UniProtKB-UniRule"/>
</dbReference>
<dbReference type="SMART" id="SM00490">
    <property type="entry name" value="HELICc"/>
    <property type="match status" value="1"/>
</dbReference>
<dbReference type="SMART" id="SM00487">
    <property type="entry name" value="DEXDc"/>
    <property type="match status" value="1"/>
</dbReference>
<organism evidence="16 17">
    <name type="scientific">Brettanomyces naardenensis</name>
    <name type="common">Yeast</name>
    <dbReference type="NCBI Taxonomy" id="13370"/>
    <lineage>
        <taxon>Eukaryota</taxon>
        <taxon>Fungi</taxon>
        <taxon>Dikarya</taxon>
        <taxon>Ascomycota</taxon>
        <taxon>Saccharomycotina</taxon>
        <taxon>Pichiomycetes</taxon>
        <taxon>Pichiales</taxon>
        <taxon>Pichiaceae</taxon>
        <taxon>Brettanomyces</taxon>
    </lineage>
</organism>
<keyword evidence="8 11" id="KW-0694">RNA-binding</keyword>
<evidence type="ECO:0000256" key="10">
    <source>
        <dbReference type="PROSITE-ProRule" id="PRU00552"/>
    </source>
</evidence>
<comment type="subcellular location">
    <subcellularLocation>
        <location evidence="1">Nucleus</location>
        <location evidence="1">Nucleolus</location>
    </subcellularLocation>
</comment>
<feature type="compositionally biased region" description="Basic and acidic residues" evidence="12">
    <location>
        <begin position="746"/>
        <end position="777"/>
    </location>
</feature>
<dbReference type="EMBL" id="CAACVR010000040">
    <property type="protein sequence ID" value="VEU23269.1"/>
    <property type="molecule type" value="Genomic_DNA"/>
</dbReference>
<dbReference type="CDD" id="cd18787">
    <property type="entry name" value="SF2_C_DEAD"/>
    <property type="match status" value="1"/>
</dbReference>
<dbReference type="GO" id="GO:0005730">
    <property type="term" value="C:nucleolus"/>
    <property type="evidence" value="ECO:0007669"/>
    <property type="project" value="UniProtKB-SubCell"/>
</dbReference>
<dbReference type="Pfam" id="PF00270">
    <property type="entry name" value="DEAD"/>
    <property type="match status" value="1"/>
</dbReference>
<dbReference type="Proteomes" id="UP000290900">
    <property type="component" value="Unassembled WGS sequence"/>
</dbReference>
<dbReference type="GO" id="GO:0003723">
    <property type="term" value="F:RNA binding"/>
    <property type="evidence" value="ECO:0007669"/>
    <property type="project" value="UniProtKB-UniRule"/>
</dbReference>
<evidence type="ECO:0000256" key="11">
    <source>
        <dbReference type="RuleBase" id="RU365068"/>
    </source>
</evidence>
<evidence type="ECO:0000256" key="4">
    <source>
        <dbReference type="ARBA" id="ARBA00022741"/>
    </source>
</evidence>
<keyword evidence="2" id="KW-0690">Ribosome biogenesis</keyword>
<evidence type="ECO:0000256" key="9">
    <source>
        <dbReference type="ARBA" id="ARBA00023242"/>
    </source>
</evidence>
<feature type="domain" description="Helicase ATP-binding" evidence="13">
    <location>
        <begin position="207"/>
        <end position="403"/>
    </location>
</feature>
<dbReference type="EC" id="3.6.4.13" evidence="11"/>
<proteinExistence type="inferred from homology"/>
<dbReference type="Gene3D" id="3.40.50.300">
    <property type="entry name" value="P-loop containing nucleotide triphosphate hydrolases"/>
    <property type="match status" value="2"/>
</dbReference>
<reference evidence="16 17" key="1">
    <citation type="submission" date="2018-12" db="EMBL/GenBank/DDBJ databases">
        <authorList>
            <person name="Tiukova I."/>
            <person name="Dainat J."/>
        </authorList>
    </citation>
    <scope>NUCLEOTIDE SEQUENCE [LARGE SCALE GENOMIC DNA]</scope>
</reference>
<name>A0A448YQQ4_BRENA</name>
<accession>A0A448YQQ4</accession>
<evidence type="ECO:0000256" key="12">
    <source>
        <dbReference type="SAM" id="MobiDB-lite"/>
    </source>
</evidence>
<dbReference type="InterPro" id="IPR011545">
    <property type="entry name" value="DEAD/DEAH_box_helicase_dom"/>
</dbReference>
<evidence type="ECO:0000256" key="1">
    <source>
        <dbReference type="ARBA" id="ARBA00004604"/>
    </source>
</evidence>
<dbReference type="CDD" id="cd17949">
    <property type="entry name" value="DEADc_DDX31"/>
    <property type="match status" value="1"/>
</dbReference>
<keyword evidence="6 11" id="KW-0347">Helicase</keyword>
<feature type="region of interest" description="Disordered" evidence="12">
    <location>
        <begin position="736"/>
        <end position="777"/>
    </location>
</feature>
<evidence type="ECO:0000313" key="17">
    <source>
        <dbReference type="Proteomes" id="UP000290900"/>
    </source>
</evidence>
<comment type="similarity">
    <text evidence="11">Belongs to the DEAD box helicase family.</text>
</comment>
<feature type="compositionally biased region" description="Basic and acidic residues" evidence="12">
    <location>
        <begin position="49"/>
        <end position="73"/>
    </location>
</feature>
<dbReference type="PANTHER" id="PTHR24031">
    <property type="entry name" value="RNA HELICASE"/>
    <property type="match status" value="1"/>
</dbReference>
<dbReference type="InterPro" id="IPR014001">
    <property type="entry name" value="Helicase_ATP-bd"/>
</dbReference>
<evidence type="ECO:0000256" key="7">
    <source>
        <dbReference type="ARBA" id="ARBA00022840"/>
    </source>
</evidence>
<evidence type="ECO:0000313" key="16">
    <source>
        <dbReference type="EMBL" id="VEU23269.1"/>
    </source>
</evidence>
<dbReference type="STRING" id="13370.A0A448YQQ4"/>
<dbReference type="FunCoup" id="A0A448YQQ4">
    <property type="interactions" value="797"/>
</dbReference>
<dbReference type="AlphaFoldDB" id="A0A448YQQ4"/>
<dbReference type="InterPro" id="IPR025313">
    <property type="entry name" value="SPB4-like_CTE"/>
</dbReference>
<evidence type="ECO:0000256" key="3">
    <source>
        <dbReference type="ARBA" id="ARBA00022552"/>
    </source>
</evidence>
<feature type="domain" description="DEAD-box RNA helicase Q" evidence="15">
    <location>
        <begin position="174"/>
        <end position="203"/>
    </location>
</feature>
<keyword evidence="17" id="KW-1185">Reference proteome</keyword>
<evidence type="ECO:0000259" key="13">
    <source>
        <dbReference type="PROSITE" id="PS51192"/>
    </source>
</evidence>
<feature type="short sequence motif" description="Q motif" evidence="10">
    <location>
        <begin position="174"/>
        <end position="203"/>
    </location>
</feature>
<dbReference type="Pfam" id="PF00271">
    <property type="entry name" value="Helicase_C"/>
    <property type="match status" value="1"/>
</dbReference>
<feature type="domain" description="Helicase C-terminal" evidence="14">
    <location>
        <begin position="441"/>
        <end position="644"/>
    </location>
</feature>
<comment type="function">
    <text evidence="11">RNA helicase.</text>
</comment>
<dbReference type="GO" id="GO:0006364">
    <property type="term" value="P:rRNA processing"/>
    <property type="evidence" value="ECO:0007669"/>
    <property type="project" value="UniProtKB-KW"/>
</dbReference>
<evidence type="ECO:0000256" key="2">
    <source>
        <dbReference type="ARBA" id="ARBA00022517"/>
    </source>
</evidence>
<dbReference type="InterPro" id="IPR014014">
    <property type="entry name" value="RNA_helicase_DEAD_Q_motif"/>
</dbReference>
<dbReference type="PROSITE" id="PS51195">
    <property type="entry name" value="Q_MOTIF"/>
    <property type="match status" value="1"/>
</dbReference>
<feature type="region of interest" description="Disordered" evidence="12">
    <location>
        <begin position="1"/>
        <end position="139"/>
    </location>
</feature>
<dbReference type="InterPro" id="IPR027417">
    <property type="entry name" value="P-loop_NTPase"/>
</dbReference>
<dbReference type="OrthoDB" id="422663at2759"/>
<dbReference type="SMART" id="SM01178">
    <property type="entry name" value="DUF4217"/>
    <property type="match status" value="1"/>
</dbReference>
<evidence type="ECO:0000259" key="14">
    <source>
        <dbReference type="PROSITE" id="PS51194"/>
    </source>
</evidence>
<dbReference type="Pfam" id="PF13959">
    <property type="entry name" value="CTE_SPB4"/>
    <property type="match status" value="1"/>
</dbReference>
<dbReference type="PROSITE" id="PS51194">
    <property type="entry name" value="HELICASE_CTER"/>
    <property type="match status" value="1"/>
</dbReference>
<comment type="domain">
    <text evidence="11">The Q motif is unique to and characteristic of the DEAD box family of RNA helicases and controls ATP binding and hydrolysis.</text>
</comment>
<evidence type="ECO:0000256" key="8">
    <source>
        <dbReference type="ARBA" id="ARBA00022884"/>
    </source>
</evidence>
<dbReference type="GO" id="GO:0003724">
    <property type="term" value="F:RNA helicase activity"/>
    <property type="evidence" value="ECO:0007669"/>
    <property type="project" value="UniProtKB-EC"/>
</dbReference>
<evidence type="ECO:0000256" key="6">
    <source>
        <dbReference type="ARBA" id="ARBA00022806"/>
    </source>
</evidence>
<evidence type="ECO:0000259" key="15">
    <source>
        <dbReference type="PROSITE" id="PS51195"/>
    </source>
</evidence>
<evidence type="ECO:0000256" key="5">
    <source>
        <dbReference type="ARBA" id="ARBA00022801"/>
    </source>
</evidence>
<keyword evidence="5 11" id="KW-0378">Hydrolase</keyword>
<dbReference type="InParanoid" id="A0A448YQQ4"/>
<sequence>MSDSDDGMLLNFAVPDASSGASPAKKRKIKMVGGRWRDRRNTKLAMENKGYRGDIREREDRKISGEGGEKERQVATGVTRSPSSHNDEDNDSRKRPRYGPSAGHRALPAGHGSPTGHRTPASGLESRGQNGGKDNSYVSSLFTANPEVKERDYSEKKGVELKPSNAPLLNDESADFSALGVNETLSKSLLEKLEYSKPTRIQRAVIPTLLGEDKDLFVQAQTGSGKTLAFTLPIIQKLMDASDGSMNRKSGIFAIILSPTRELASQTYEFIASKLCSACHWIVPCLIIGGEKKKSEKARIRKGVNILVATPGRLADHIENTDNLDLSNVRYLVLDEGDRLMDLGFQEDITKMLNRLDKDYNPVMTKNLQGSLPKKRVNILCSATMKETVQKLGEISLTDAKLITSQSVDKLESDEMKAPKQLIQEVVVVPPKLRFVTLAGTLKNLTKEKGDEEISKTMVFFSCSDSVDFHFNALTRGGRLLSLEEKRRKPKEVEGKEKQGKEVTNDVSKVTAKTSPLINPDTVIYKLHGSLSQQARTATLSHFSKNTSYKHAILFCTDVASRGLDLPHIKNVVEFDPPFTLEDHLHRVGRTARVGSSGLSMLFLLPGDEENYIKKIEPLHGNEAENLRYLNFEDVLKDAFKEIITEDDQKERNKKRVDRNKKKIPLREGNWDTHATTFQLELERWLLEDARSKEMATNAFISHTRAYTTHLASERDCFNMKKLHLGHLAKSFGLRETPKKLAGQSSKEHGKKKEDNRKKLLRLAREAEKSQSEEFHY</sequence>
<comment type="catalytic activity">
    <reaction evidence="11">
        <text>ATP + H2O = ADP + phosphate + H(+)</text>
        <dbReference type="Rhea" id="RHEA:13065"/>
        <dbReference type="ChEBI" id="CHEBI:15377"/>
        <dbReference type="ChEBI" id="CHEBI:15378"/>
        <dbReference type="ChEBI" id="CHEBI:30616"/>
        <dbReference type="ChEBI" id="CHEBI:43474"/>
        <dbReference type="ChEBI" id="CHEBI:456216"/>
        <dbReference type="EC" id="3.6.4.13"/>
    </reaction>
</comment>
<keyword evidence="4 11" id="KW-0547">Nucleotide-binding</keyword>
<dbReference type="GO" id="GO:0016787">
    <property type="term" value="F:hydrolase activity"/>
    <property type="evidence" value="ECO:0007669"/>
    <property type="project" value="UniProtKB-KW"/>
</dbReference>
<keyword evidence="9" id="KW-0539">Nucleus</keyword>
<gene>
    <name evidence="16" type="ORF">BRENAR_LOCUS4000</name>
</gene>
<keyword evidence="3" id="KW-0698">rRNA processing</keyword>
<dbReference type="InterPro" id="IPR001650">
    <property type="entry name" value="Helicase_C-like"/>
</dbReference>
<protein>
    <recommendedName>
        <fullName evidence="11">ATP-dependent RNA helicase</fullName>
        <ecNumber evidence="11">3.6.4.13</ecNumber>
    </recommendedName>
</protein>
<dbReference type="SUPFAM" id="SSF52540">
    <property type="entry name" value="P-loop containing nucleoside triphosphate hydrolases"/>
    <property type="match status" value="2"/>
</dbReference>